<gene>
    <name evidence="1" type="ORF">ELH90_10600</name>
</gene>
<evidence type="ECO:0000313" key="2">
    <source>
        <dbReference type="Proteomes" id="UP000292974"/>
    </source>
</evidence>
<reference evidence="1 2" key="1">
    <citation type="submission" date="2019-02" db="EMBL/GenBank/DDBJ databases">
        <title>The genomic architecture of introgression among sibling species of bacteria.</title>
        <authorList>
            <person name="Cavassim M.I.A."/>
            <person name="Moeskjaer S."/>
            <person name="Moslemi C."/>
            <person name="Fields B."/>
            <person name="Bachmann A."/>
            <person name="Vilhjalmsson B."/>
            <person name="Schierup M.H."/>
            <person name="Young J.P.W."/>
            <person name="Andersen S.U."/>
        </authorList>
    </citation>
    <scope>NUCLEOTIDE SEQUENCE [LARGE SCALE GENOMIC DNA]</scope>
    <source>
        <strain evidence="1 2">SM135B</strain>
    </source>
</reference>
<proteinExistence type="predicted"/>
<evidence type="ECO:0000313" key="1">
    <source>
        <dbReference type="EMBL" id="TAY52075.1"/>
    </source>
</evidence>
<accession>A0A7M3DTR0</accession>
<sequence>MSAVQVWNPDDWELFSLNLLQNRHGALNVHKIPAAHKGDFGIDYYCTKDSVAYQCYAVEEPIDITTRADRQKTKITRDLAKIVANESQVRALFNEVKVKHWILLAPLHDSKEVNLHCSKKTKDMRDKKCGALDETFEVAIHDLALFPAAVIANGLTSISSVKLSVPEPSIEEVQAWTAGSSNLLANAHHKLSKRSSPENVGEAVSDATSAFLQGNALLDALRNGSPDLHEKVTIAIKSRARRLQFAGPQGGQNANGILHAELDSLISAVQSAAPNLSLENAEQIAYGAISEWIMRCPLDFPNA</sequence>
<comment type="caution">
    <text evidence="1">The sequence shown here is derived from an EMBL/GenBank/DDBJ whole genome shotgun (WGS) entry which is preliminary data.</text>
</comment>
<dbReference type="AlphaFoldDB" id="A0A7M3DTR0"/>
<dbReference type="EMBL" id="SIOP01000001">
    <property type="protein sequence ID" value="TAY52075.1"/>
    <property type="molecule type" value="Genomic_DNA"/>
</dbReference>
<organism evidence="1 2">
    <name type="scientific">Rhizobium leguminosarum</name>
    <dbReference type="NCBI Taxonomy" id="384"/>
    <lineage>
        <taxon>Bacteria</taxon>
        <taxon>Pseudomonadati</taxon>
        <taxon>Pseudomonadota</taxon>
        <taxon>Alphaproteobacteria</taxon>
        <taxon>Hyphomicrobiales</taxon>
        <taxon>Rhizobiaceae</taxon>
        <taxon>Rhizobium/Agrobacterium group</taxon>
        <taxon>Rhizobium</taxon>
    </lineage>
</organism>
<evidence type="ECO:0008006" key="3">
    <source>
        <dbReference type="Google" id="ProtNLM"/>
    </source>
</evidence>
<dbReference type="RefSeq" id="WP_029875091.1">
    <property type="nucleotide sequence ID" value="NZ_SILA01000005.1"/>
</dbReference>
<protein>
    <recommendedName>
        <fullName evidence="3">DUF4297 domain-containing protein</fullName>
    </recommendedName>
</protein>
<dbReference type="Proteomes" id="UP000292974">
    <property type="component" value="Unassembled WGS sequence"/>
</dbReference>
<name>A0A7M3DTR0_RHILE</name>